<reference evidence="4 5" key="1">
    <citation type="journal article" date="2015" name="Antonie Van Leeuwenhoek">
        <title>Thioclava indica sp. nov., isolated from surface seawater of the Indian Ocean.</title>
        <authorList>
            <person name="Liu Y."/>
            <person name="Lai Q."/>
            <person name="Du J."/>
            <person name="Xu H."/>
            <person name="Jiang L."/>
            <person name="Shao Z."/>
        </authorList>
    </citation>
    <scope>NUCLEOTIDE SEQUENCE [LARGE SCALE GENOMIC DNA]</scope>
    <source>
        <strain evidence="4 5">DT23-4</strain>
    </source>
</reference>
<feature type="domain" description="HTH tetR-type" evidence="3">
    <location>
        <begin position="7"/>
        <end position="67"/>
    </location>
</feature>
<dbReference type="SUPFAM" id="SSF46689">
    <property type="entry name" value="Homeodomain-like"/>
    <property type="match status" value="1"/>
</dbReference>
<evidence type="ECO:0000313" key="4">
    <source>
        <dbReference type="EMBL" id="KEO53546.1"/>
    </source>
</evidence>
<dbReference type="Proteomes" id="UP000027471">
    <property type="component" value="Unassembled WGS sequence"/>
</dbReference>
<dbReference type="EMBL" id="AUNB01000063">
    <property type="protein sequence ID" value="KEO53546.1"/>
    <property type="molecule type" value="Genomic_DNA"/>
</dbReference>
<keyword evidence="5" id="KW-1185">Reference proteome</keyword>
<gene>
    <name evidence="4" type="ORF">DT23_18340</name>
</gene>
<dbReference type="InterPro" id="IPR001647">
    <property type="entry name" value="HTH_TetR"/>
</dbReference>
<proteinExistence type="predicted"/>
<keyword evidence="1 2" id="KW-0238">DNA-binding</keyword>
<dbReference type="eggNOG" id="COG1309">
    <property type="taxonomic scope" value="Bacteria"/>
</dbReference>
<evidence type="ECO:0000313" key="5">
    <source>
        <dbReference type="Proteomes" id="UP000027471"/>
    </source>
</evidence>
<evidence type="ECO:0000259" key="3">
    <source>
        <dbReference type="PROSITE" id="PS50977"/>
    </source>
</evidence>
<feature type="DNA-binding region" description="H-T-H motif" evidence="2">
    <location>
        <begin position="30"/>
        <end position="49"/>
    </location>
</feature>
<dbReference type="Pfam" id="PF00440">
    <property type="entry name" value="TetR_N"/>
    <property type="match status" value="1"/>
</dbReference>
<dbReference type="InterPro" id="IPR054422">
    <property type="entry name" value="TetR-like_HI_0893_C"/>
</dbReference>
<protein>
    <recommendedName>
        <fullName evidence="3">HTH tetR-type domain-containing protein</fullName>
    </recommendedName>
</protein>
<dbReference type="GO" id="GO:0000976">
    <property type="term" value="F:transcription cis-regulatory region binding"/>
    <property type="evidence" value="ECO:0007669"/>
    <property type="project" value="TreeGrafter"/>
</dbReference>
<dbReference type="Gene3D" id="1.10.357.10">
    <property type="entry name" value="Tetracycline Repressor, domain 2"/>
    <property type="match status" value="1"/>
</dbReference>
<evidence type="ECO:0000256" key="2">
    <source>
        <dbReference type="PROSITE-ProRule" id="PRU00335"/>
    </source>
</evidence>
<organism evidence="4 5">
    <name type="scientific">Thioclava indica</name>
    <dbReference type="NCBI Taxonomy" id="1353528"/>
    <lineage>
        <taxon>Bacteria</taxon>
        <taxon>Pseudomonadati</taxon>
        <taxon>Pseudomonadota</taxon>
        <taxon>Alphaproteobacteria</taxon>
        <taxon>Rhodobacterales</taxon>
        <taxon>Paracoccaceae</taxon>
        <taxon>Thioclava</taxon>
    </lineage>
</organism>
<accession>A0A074J7Q3</accession>
<dbReference type="AlphaFoldDB" id="A0A074J7Q3"/>
<dbReference type="RefSeq" id="WP_240473641.1">
    <property type="nucleotide sequence ID" value="NZ_AUNB01000063.1"/>
</dbReference>
<dbReference type="PANTHER" id="PTHR30055:SF207">
    <property type="entry name" value="HTH-TYPE TRANSCRIPTIONAL REPRESSOR FATR"/>
    <property type="match status" value="1"/>
</dbReference>
<dbReference type="SUPFAM" id="SSF48498">
    <property type="entry name" value="Tetracyclin repressor-like, C-terminal domain"/>
    <property type="match status" value="1"/>
</dbReference>
<dbReference type="InterPro" id="IPR009057">
    <property type="entry name" value="Homeodomain-like_sf"/>
</dbReference>
<dbReference type="InterPro" id="IPR036271">
    <property type="entry name" value="Tet_transcr_reg_TetR-rel_C_sf"/>
</dbReference>
<dbReference type="PROSITE" id="PS50977">
    <property type="entry name" value="HTH_TETR_2"/>
    <property type="match status" value="1"/>
</dbReference>
<dbReference type="GO" id="GO:0003700">
    <property type="term" value="F:DNA-binding transcription factor activity"/>
    <property type="evidence" value="ECO:0007669"/>
    <property type="project" value="TreeGrafter"/>
</dbReference>
<dbReference type="PANTHER" id="PTHR30055">
    <property type="entry name" value="HTH-TYPE TRANSCRIPTIONAL REGULATOR RUTR"/>
    <property type="match status" value="1"/>
</dbReference>
<evidence type="ECO:0000256" key="1">
    <source>
        <dbReference type="ARBA" id="ARBA00023125"/>
    </source>
</evidence>
<name>A0A074J7Q3_9RHOB</name>
<comment type="caution">
    <text evidence="4">The sequence shown here is derived from an EMBL/GenBank/DDBJ whole genome shotgun (WGS) entry which is preliminary data.</text>
</comment>
<sequence length="190" mass="21229">MPRLSKPETREKLRDAVVAEVVENGISSLNVAGIVARAKVSAGTVYVHFENKDDMLRKVYMELKADFHHTVTKHQVETDSAQLVRNMWFAMFDFVHNRPQDFLFLDYASAAKILSPEQQAITDKYAAEIAALLKRGVDDGTLADLDTSLLSLLLVAPAMQLARSAVLSGQKIPETLIEQTFERVWLSIAK</sequence>
<dbReference type="STRING" id="1353528.DT23_18340"/>
<dbReference type="InterPro" id="IPR050109">
    <property type="entry name" value="HTH-type_TetR-like_transc_reg"/>
</dbReference>
<dbReference type="Pfam" id="PF22604">
    <property type="entry name" value="TetR_HI_0893_C"/>
    <property type="match status" value="1"/>
</dbReference>